<comment type="caution">
    <text evidence="1">The sequence shown here is derived from an EMBL/GenBank/DDBJ whole genome shotgun (WGS) entry which is preliminary data.</text>
</comment>
<dbReference type="EMBL" id="JMTK01000002">
    <property type="protein sequence ID" value="KJZ81683.1"/>
    <property type="molecule type" value="Genomic_DNA"/>
</dbReference>
<accession>A0A0F4VJL4</accession>
<dbReference type="PATRIC" id="fig|556287.9.peg.425"/>
<sequence length="348" mass="40574">MIDLILQHLNKLNLDVRITKDARFTDQKCTPDVVCIIADCAMNIRSGNPDESFVVKDIWDSLYFKKHVQAIFNKPSVQNPTTKSEYDKFIQQPLRLLAYASVLDITKGKTNVYTISNLDLLEFISLKDRNSYLFLYHYFSKVLSDSGMLKYFEEYRVKYEDGNLQERDFNTLKNRFQKFIIGNTNVNGKTEVNRLFPKLLNIYATENSIPGSQKGRMSAHPFQYSDLMYNRTNWRDVNKNKKVSRQEVLLESIQPTHENANLDKYLIQKAITIIKHCHSESEVKDQWHNGDATQVHHIFPSKQFPLIAHYVENLIRLTPTQHYTKAHPNNKTNAISKDYQLVCLLSKS</sequence>
<evidence type="ECO:0008006" key="3">
    <source>
        <dbReference type="Google" id="ProtNLM"/>
    </source>
</evidence>
<evidence type="ECO:0000313" key="2">
    <source>
        <dbReference type="Proteomes" id="UP000033731"/>
    </source>
</evidence>
<name>A0A0F4VJL4_9HYPH</name>
<dbReference type="Proteomes" id="UP000033731">
    <property type="component" value="Unassembled WGS sequence"/>
</dbReference>
<evidence type="ECO:0000313" key="1">
    <source>
        <dbReference type="EMBL" id="KJZ81683.1"/>
    </source>
</evidence>
<protein>
    <recommendedName>
        <fullName evidence="3">Restriction endonuclease</fullName>
    </recommendedName>
</protein>
<keyword evidence="2" id="KW-1185">Reference proteome</keyword>
<proteinExistence type="predicted"/>
<gene>
    <name evidence="1" type="ORF">DJ66_0405</name>
</gene>
<dbReference type="AlphaFoldDB" id="A0A0F4VJL4"/>
<reference evidence="1 2" key="1">
    <citation type="journal article" date="2015" name="Phytopathology">
        <title>Genomes of Candidatus Liberibacter solanacearum haplotype A from New Zealand and the USA suggest significant genome plasticity in the species.</title>
        <authorList>
            <person name="Thompson S.M."/>
            <person name="Johnson C.P."/>
            <person name="Lu A.Y."/>
            <person name="Frampton R.A."/>
            <person name="Sullivan K.L."/>
            <person name="Fiers M.W."/>
            <person name="Crowhurst R.N."/>
            <person name="Pitman A.R."/>
            <person name="Scott I."/>
            <person name="Gudmestad N.C."/>
            <person name="Smith G.R."/>
        </authorList>
    </citation>
    <scope>NUCLEOTIDE SEQUENCE [LARGE SCALE GENOMIC DNA]</scope>
    <source>
        <strain evidence="1 2">LsoNZ1</strain>
    </source>
</reference>
<organism evidence="1 2">
    <name type="scientific">Candidatus Liberibacter solanacearum</name>
    <dbReference type="NCBI Taxonomy" id="556287"/>
    <lineage>
        <taxon>Bacteria</taxon>
        <taxon>Pseudomonadati</taxon>
        <taxon>Pseudomonadota</taxon>
        <taxon>Alphaproteobacteria</taxon>
        <taxon>Hyphomicrobiales</taxon>
        <taxon>Rhizobiaceae</taxon>
        <taxon>Liberibacter</taxon>
    </lineage>
</organism>